<dbReference type="EMBL" id="VYQE01000003">
    <property type="protein sequence ID" value="KAA9007901.1"/>
    <property type="molecule type" value="Genomic_DNA"/>
</dbReference>
<keyword evidence="3" id="KW-1185">Reference proteome</keyword>
<reference evidence="2 3" key="1">
    <citation type="submission" date="2019-09" db="EMBL/GenBank/DDBJ databases">
        <authorList>
            <person name="Park J.-S."/>
            <person name="Choi H.-J."/>
        </authorList>
    </citation>
    <scope>NUCLEOTIDE SEQUENCE [LARGE SCALE GENOMIC DNA]</scope>
    <source>
        <strain evidence="2 3">176SS1-4</strain>
    </source>
</reference>
<organism evidence="2 3">
    <name type="scientific">Histidinibacterium aquaticum</name>
    <dbReference type="NCBI Taxonomy" id="2613962"/>
    <lineage>
        <taxon>Bacteria</taxon>
        <taxon>Pseudomonadati</taxon>
        <taxon>Pseudomonadota</taxon>
        <taxon>Alphaproteobacteria</taxon>
        <taxon>Rhodobacterales</taxon>
        <taxon>Paracoccaceae</taxon>
        <taxon>Histidinibacterium</taxon>
    </lineage>
</organism>
<keyword evidence="1" id="KW-0812">Transmembrane</keyword>
<evidence type="ECO:0000313" key="2">
    <source>
        <dbReference type="EMBL" id="KAA9007901.1"/>
    </source>
</evidence>
<protein>
    <submittedName>
        <fullName evidence="2">Uncharacterized protein</fullName>
    </submittedName>
</protein>
<sequence length="65" mass="7224">MSAPDTDVKEQEHRHRPSLWGMAIAVAFAAILLVLLTSWIFFQGNDPDEAEAQVDGRTGEVEQVE</sequence>
<dbReference type="Proteomes" id="UP000326554">
    <property type="component" value="Unassembled WGS sequence"/>
</dbReference>
<keyword evidence="1" id="KW-1133">Transmembrane helix</keyword>
<evidence type="ECO:0000256" key="1">
    <source>
        <dbReference type="SAM" id="Phobius"/>
    </source>
</evidence>
<evidence type="ECO:0000313" key="3">
    <source>
        <dbReference type="Proteomes" id="UP000326554"/>
    </source>
</evidence>
<comment type="caution">
    <text evidence="2">The sequence shown here is derived from an EMBL/GenBank/DDBJ whole genome shotgun (WGS) entry which is preliminary data.</text>
</comment>
<gene>
    <name evidence="2" type="ORF">F3S47_10270</name>
</gene>
<keyword evidence="1" id="KW-0472">Membrane</keyword>
<name>A0A5J5GI71_9RHOB</name>
<proteinExistence type="predicted"/>
<accession>A0A5J5GI71</accession>
<dbReference type="AlphaFoldDB" id="A0A5J5GI71"/>
<feature type="transmembrane region" description="Helical" evidence="1">
    <location>
        <begin position="19"/>
        <end position="42"/>
    </location>
</feature>
<dbReference type="RefSeq" id="WP_150445183.1">
    <property type="nucleotide sequence ID" value="NZ_VYQE01000003.1"/>
</dbReference>